<evidence type="ECO:0000256" key="1">
    <source>
        <dbReference type="SAM" id="Phobius"/>
    </source>
</evidence>
<dbReference type="Proteomes" id="UP000244803">
    <property type="component" value="Chromosome 3"/>
</dbReference>
<keyword evidence="1" id="KW-0472">Membrane</keyword>
<sequence>MDNITFDVNQKGMEYFSEGKRIYVYSDTIKILNYKSFKHIYGSPKATKNIKFKIKLTSGDVITIDSSGINDGDYKIQSLEFYYTNKDDIDPVTFVITVQPVGGYSGRMTLKEFNYKFRELAAYGNGSTAKLTGLTKIDKLDKKILDQEYKAVNTGIRIEINCGNGVYRAETHEIKTNLDVSSVEVHVAGPDQLPNVDFVKYTYTFEGDGFNKLEFKSINYTYNLTGLNGSDFNDINLDSIVVYYYIYDSQRIFPLLIQFKPKSGKQFGDKGINISICYKLVSIKQKNKDGEPNKLDCTYSTAQCLVNTKTELQSIYTQENIRENIEKLIGSNKNTMVAGTIMGVLGSICIPVGVLIYLNTQKIRSILIRIHRRL</sequence>
<evidence type="ECO:0000313" key="3">
    <source>
        <dbReference type="Proteomes" id="UP000244803"/>
    </source>
</evidence>
<keyword evidence="1" id="KW-0812">Transmembrane</keyword>
<proteinExistence type="predicted"/>
<organism evidence="2 3">
    <name type="scientific">Theileria orientalis</name>
    <dbReference type="NCBI Taxonomy" id="68886"/>
    <lineage>
        <taxon>Eukaryota</taxon>
        <taxon>Sar</taxon>
        <taxon>Alveolata</taxon>
        <taxon>Apicomplexa</taxon>
        <taxon>Aconoidasida</taxon>
        <taxon>Piroplasmida</taxon>
        <taxon>Theileriidae</taxon>
        <taxon>Theileria</taxon>
    </lineage>
</organism>
<gene>
    <name evidence="2" type="ORF">MACJ_002540</name>
</gene>
<feature type="transmembrane region" description="Helical" evidence="1">
    <location>
        <begin position="336"/>
        <end position="358"/>
    </location>
</feature>
<dbReference type="EMBL" id="CP056066">
    <property type="protein sequence ID" value="UKJ89292.2"/>
    <property type="molecule type" value="Genomic_DNA"/>
</dbReference>
<dbReference type="AlphaFoldDB" id="A0A976QQM0"/>
<keyword evidence="1" id="KW-1133">Transmembrane helix</keyword>
<accession>A0A976QQM0</accession>
<reference evidence="2" key="1">
    <citation type="submission" date="2022-07" db="EMBL/GenBank/DDBJ databases">
        <title>Evaluation of T. orientalis genome assembly methods using nanopore sequencing and analysis of variation between genomes.</title>
        <authorList>
            <person name="Yam J."/>
            <person name="Micallef M.L."/>
            <person name="Liu M."/>
            <person name="Djordjevic S.P."/>
            <person name="Bogema D.R."/>
            <person name="Jenkins C."/>
        </authorList>
    </citation>
    <scope>NUCLEOTIDE SEQUENCE</scope>
    <source>
        <strain evidence="2">Fish Creek</strain>
    </source>
</reference>
<evidence type="ECO:0000313" key="2">
    <source>
        <dbReference type="EMBL" id="UKJ89292.2"/>
    </source>
</evidence>
<protein>
    <submittedName>
        <fullName evidence="2">Uncharacterized protein</fullName>
    </submittedName>
</protein>
<name>A0A976QQM0_THEOR</name>